<gene>
    <name evidence="2" type="ORF">HF964_01180</name>
</gene>
<reference evidence="2 3" key="1">
    <citation type="submission" date="2020-04" db="EMBL/GenBank/DDBJ databases">
        <title>MicrobeNet Type strains.</title>
        <authorList>
            <person name="Nicholson A.C."/>
        </authorList>
    </citation>
    <scope>NUCLEOTIDE SEQUENCE [LARGE SCALE GENOMIC DNA]</scope>
    <source>
        <strain evidence="2 3">CCUG 61472</strain>
    </source>
</reference>
<evidence type="ECO:0000313" key="2">
    <source>
        <dbReference type="EMBL" id="NKZ23422.1"/>
    </source>
</evidence>
<comment type="caution">
    <text evidence="2">The sequence shown here is derived from an EMBL/GenBank/DDBJ whole genome shotgun (WGS) entry which is preliminary data.</text>
</comment>
<keyword evidence="3" id="KW-1185">Reference proteome</keyword>
<name>A0A7X6N197_9LACO</name>
<feature type="transmembrane region" description="Helical" evidence="1">
    <location>
        <begin position="35"/>
        <end position="54"/>
    </location>
</feature>
<organism evidence="2 3">
    <name type="scientific">Periweissella fabalis</name>
    <dbReference type="NCBI Taxonomy" id="1070421"/>
    <lineage>
        <taxon>Bacteria</taxon>
        <taxon>Bacillati</taxon>
        <taxon>Bacillota</taxon>
        <taxon>Bacilli</taxon>
        <taxon>Lactobacillales</taxon>
        <taxon>Lactobacillaceae</taxon>
        <taxon>Periweissella</taxon>
    </lineage>
</organism>
<dbReference type="Proteomes" id="UP000549765">
    <property type="component" value="Unassembled WGS sequence"/>
</dbReference>
<keyword evidence="1" id="KW-1133">Transmembrane helix</keyword>
<accession>A0A7X6N197</accession>
<dbReference type="RefSeq" id="WP_168721218.1">
    <property type="nucleotide sequence ID" value="NZ_JAAXPN010000001.1"/>
</dbReference>
<proteinExistence type="predicted"/>
<dbReference type="EMBL" id="JAAXPN010000001">
    <property type="protein sequence ID" value="NKZ23422.1"/>
    <property type="molecule type" value="Genomic_DNA"/>
</dbReference>
<sequence length="60" mass="7027">MVKRQYHYPLAQTLLDYDNILSEIITIIKKYQSKIAPFPVGIFSLLILVGVISFHRNEDY</sequence>
<protein>
    <submittedName>
        <fullName evidence="2">Uncharacterized protein</fullName>
    </submittedName>
</protein>
<keyword evidence="1" id="KW-0812">Transmembrane</keyword>
<evidence type="ECO:0000313" key="3">
    <source>
        <dbReference type="Proteomes" id="UP000549765"/>
    </source>
</evidence>
<keyword evidence="1" id="KW-0472">Membrane</keyword>
<dbReference type="AlphaFoldDB" id="A0A7X6N197"/>
<evidence type="ECO:0000256" key="1">
    <source>
        <dbReference type="SAM" id="Phobius"/>
    </source>
</evidence>